<proteinExistence type="predicted"/>
<keyword evidence="2" id="KW-1185">Reference proteome</keyword>
<protein>
    <submittedName>
        <fullName evidence="1">Uncharacterized protein</fullName>
    </submittedName>
</protein>
<sequence>MEAIVGTTRTRASFWLCPMDEEQAENPHRTDIDPTIQEDWPLWHYLRNWQTPPTLFDDIIHSAKALDYWKATSSPEKLRWANAGVPLQALLDRTCAEGINPKYFRVVGVKTNNILKKPSNWRRRVPYLLDNARSGAGNAVGVSPQLSTLLGDVNKVSEYRYEVASLLMDMDKHQKYLSQLASIVTALISINDARREYEANQNVKRLTIIVTIFTPASLIDSMFSMQPQAK</sequence>
<evidence type="ECO:0000313" key="2">
    <source>
        <dbReference type="Proteomes" id="UP000541154"/>
    </source>
</evidence>
<dbReference type="Proteomes" id="UP000541154">
    <property type="component" value="Unassembled WGS sequence"/>
</dbReference>
<organism evidence="1 2">
    <name type="scientific">Petromyces alliaceus</name>
    <name type="common">Aspergillus alliaceus</name>
    <dbReference type="NCBI Taxonomy" id="209559"/>
    <lineage>
        <taxon>Eukaryota</taxon>
        <taxon>Fungi</taxon>
        <taxon>Dikarya</taxon>
        <taxon>Ascomycota</taxon>
        <taxon>Pezizomycotina</taxon>
        <taxon>Eurotiomycetes</taxon>
        <taxon>Eurotiomycetidae</taxon>
        <taxon>Eurotiales</taxon>
        <taxon>Aspergillaceae</taxon>
        <taxon>Aspergillus</taxon>
        <taxon>Aspergillus subgen. Circumdati</taxon>
    </lineage>
</organism>
<dbReference type="AlphaFoldDB" id="A0A8H6A907"/>
<evidence type="ECO:0000313" key="1">
    <source>
        <dbReference type="EMBL" id="KAF5862750.1"/>
    </source>
</evidence>
<reference evidence="1 2" key="1">
    <citation type="submission" date="2019-04" db="EMBL/GenBank/DDBJ databases">
        <title>Aspergillus burnettii sp. nov., novel species from soil in southeast Queensland.</title>
        <authorList>
            <person name="Gilchrist C.L.M."/>
            <person name="Pitt J.I."/>
            <person name="Lange L."/>
            <person name="Lacey H.J."/>
            <person name="Vuong D."/>
            <person name="Midgley D.J."/>
            <person name="Greenfield P."/>
            <person name="Bradbury M."/>
            <person name="Lacey E."/>
            <person name="Busk P.K."/>
            <person name="Pilgaard B."/>
            <person name="Chooi Y.H."/>
            <person name="Piggott A.M."/>
        </authorList>
    </citation>
    <scope>NUCLEOTIDE SEQUENCE [LARGE SCALE GENOMIC DNA]</scope>
    <source>
        <strain evidence="1 2">FRR 5400</strain>
    </source>
</reference>
<dbReference type="EMBL" id="SPNV01000066">
    <property type="protein sequence ID" value="KAF5862750.1"/>
    <property type="molecule type" value="Genomic_DNA"/>
</dbReference>
<accession>A0A8H6A907</accession>
<comment type="caution">
    <text evidence="1">The sequence shown here is derived from an EMBL/GenBank/DDBJ whole genome shotgun (WGS) entry which is preliminary data.</text>
</comment>
<gene>
    <name evidence="1" type="ORF">ETB97_011200</name>
</gene>
<name>A0A8H6A907_PETAA</name>